<dbReference type="Proteomes" id="UP000288587">
    <property type="component" value="Unassembled WGS sequence"/>
</dbReference>
<keyword evidence="10" id="KW-0472">Membrane</keyword>
<evidence type="ECO:0000256" key="9">
    <source>
        <dbReference type="ARBA" id="ARBA00023134"/>
    </source>
</evidence>
<keyword evidence="7" id="KW-1005">Bacterial flagellum biogenesis</keyword>
<feature type="domain" description="AAA+ ATPase" evidence="15">
    <location>
        <begin position="338"/>
        <end position="502"/>
    </location>
</feature>
<evidence type="ECO:0000256" key="12">
    <source>
        <dbReference type="ARBA" id="ARBA00025337"/>
    </source>
</evidence>
<dbReference type="OrthoDB" id="9778554at2"/>
<proteinExistence type="inferred from homology"/>
<evidence type="ECO:0000259" key="15">
    <source>
        <dbReference type="SMART" id="SM00382"/>
    </source>
</evidence>
<accession>A0A437LAR7</accession>
<dbReference type="GO" id="GO:0005525">
    <property type="term" value="F:GTP binding"/>
    <property type="evidence" value="ECO:0007669"/>
    <property type="project" value="UniProtKB-UniRule"/>
</dbReference>
<evidence type="ECO:0000256" key="14">
    <source>
        <dbReference type="SAM" id="MobiDB-lite"/>
    </source>
</evidence>
<feature type="compositionally biased region" description="Low complexity" evidence="14">
    <location>
        <begin position="193"/>
        <end position="204"/>
    </location>
</feature>
<dbReference type="InterPro" id="IPR003593">
    <property type="entry name" value="AAA+_ATPase"/>
</dbReference>
<keyword evidence="5" id="KW-1003">Cell membrane</keyword>
<dbReference type="SUPFAM" id="SSF52540">
    <property type="entry name" value="P-loop containing nucleoside triphosphate hydrolases"/>
    <property type="match status" value="1"/>
</dbReference>
<evidence type="ECO:0000256" key="5">
    <source>
        <dbReference type="ARBA" id="ARBA00022475"/>
    </source>
</evidence>
<feature type="region of interest" description="Disordered" evidence="14">
    <location>
        <begin position="89"/>
        <end position="110"/>
    </location>
</feature>
<keyword evidence="17" id="KW-0969">Cilium</keyword>
<evidence type="ECO:0000256" key="3">
    <source>
        <dbReference type="ARBA" id="ARBA00014919"/>
    </source>
</evidence>
<dbReference type="GO" id="GO:0005047">
    <property type="term" value="F:signal recognition particle binding"/>
    <property type="evidence" value="ECO:0007669"/>
    <property type="project" value="TreeGrafter"/>
</dbReference>
<evidence type="ECO:0000259" key="16">
    <source>
        <dbReference type="SMART" id="SM00962"/>
    </source>
</evidence>
<dbReference type="GO" id="GO:0044781">
    <property type="term" value="P:bacterial-type flagellum organization"/>
    <property type="evidence" value="ECO:0007669"/>
    <property type="project" value="UniProtKB-UniRule"/>
</dbReference>
<keyword evidence="18" id="KW-1185">Reference proteome</keyword>
<comment type="function">
    <text evidence="12">Necessary for flagellar biosynthesis. May be involved in translocation of the flagellum.</text>
</comment>
<comment type="similarity">
    <text evidence="2">Belongs to the GTP-binding SRP family.</text>
</comment>
<keyword evidence="6" id="KW-0547">Nucleotide-binding</keyword>
<gene>
    <name evidence="17" type="primary">flhF</name>
    <name evidence="17" type="ORF">EOD73_17415</name>
</gene>
<dbReference type="CDD" id="cd17873">
    <property type="entry name" value="FlhF"/>
    <property type="match status" value="1"/>
</dbReference>
<dbReference type="PANTHER" id="PTHR43134:SF3">
    <property type="entry name" value="FLAGELLAR BIOSYNTHESIS PROTEIN FLHF"/>
    <property type="match status" value="1"/>
</dbReference>
<evidence type="ECO:0000256" key="6">
    <source>
        <dbReference type="ARBA" id="ARBA00022741"/>
    </source>
</evidence>
<evidence type="ECO:0000256" key="8">
    <source>
        <dbReference type="ARBA" id="ARBA00022927"/>
    </source>
</evidence>
<comment type="subcellular location">
    <subcellularLocation>
        <location evidence="1">Cell membrane</location>
        <topology evidence="1">Peripheral membrane protein</topology>
        <orientation evidence="1">Cytoplasmic side</orientation>
    </subcellularLocation>
</comment>
<keyword evidence="4" id="KW-0813">Transport</keyword>
<dbReference type="InterPro" id="IPR047040">
    <property type="entry name" value="FlhF__GTPase_dom"/>
</dbReference>
<comment type="caution">
    <text evidence="17">The sequence shown here is derived from an EMBL/GenBank/DDBJ whole genome shotgun (WGS) entry which is preliminary data.</text>
</comment>
<dbReference type="InterPro" id="IPR000897">
    <property type="entry name" value="SRP54_GTPase_dom"/>
</dbReference>
<dbReference type="NCBIfam" id="TIGR03499">
    <property type="entry name" value="FlhF"/>
    <property type="match status" value="1"/>
</dbReference>
<evidence type="ECO:0000256" key="10">
    <source>
        <dbReference type="ARBA" id="ARBA00023136"/>
    </source>
</evidence>
<dbReference type="SMART" id="SM00962">
    <property type="entry name" value="SRP54"/>
    <property type="match status" value="1"/>
</dbReference>
<dbReference type="Gene3D" id="3.40.50.300">
    <property type="entry name" value="P-loop containing nucleotide triphosphate hydrolases"/>
    <property type="match status" value="1"/>
</dbReference>
<feature type="domain" description="SRP54-type proteins GTP-binding" evidence="16">
    <location>
        <begin position="339"/>
        <end position="529"/>
    </location>
</feature>
<keyword evidence="17" id="KW-0966">Cell projection</keyword>
<evidence type="ECO:0000313" key="17">
    <source>
        <dbReference type="EMBL" id="RVT82507.1"/>
    </source>
</evidence>
<sequence>MNPGQMKRFAAPTTREAMQRVRAAFGDDAVVLSTKPCPEGIEVLAMPPDAVPREGGGRGKAPSVAQDVNTLAMSTLSFQDYVRERMLRRRAAEQQGQPDPVASEAPAVRLNEDTQARARRAVAQMQALRAQRVEPTLEAAPAPRQPVSASTLPERPVLREPSNAAARWAAAGLGERPAAREPVQHDPLLTESRAAAKAPPANARDAARERVRPAPELHRAPPVLRDEVALPTAPVPDYGVQAARQVRESADIAQELRAMKGLIEARFGALAFMEKMQRQPQQAQLAQRLIGAGFSPAMVRKLVDACPSSFVQGADEQQWAQAVLARNLQVADTALEDRQGVFALIGSTGVGKTTTTAKIAANFAAKHGASQLGLITLDAYRIGAHEQLRGYGRILGVPVHTAHDRASLDDLLDLLANKKLVLIDTAGMAQRDARTHELLDMLAHPAIRKLLVVNASAQGETNDEVVSAWRAADCEGVILSKLDEAVRLGPALDSLIRHRLRVQGLANGQRVPEDWLRLPADELMKLAFKPQAAGSPWRMDEQDLTLLFAGAPGDAQPVAH</sequence>
<dbReference type="InterPro" id="IPR027417">
    <property type="entry name" value="P-loop_NTPase"/>
</dbReference>
<evidence type="ECO:0000256" key="11">
    <source>
        <dbReference type="ARBA" id="ARBA00023225"/>
    </source>
</evidence>
<dbReference type="Pfam" id="PF00448">
    <property type="entry name" value="SRP54"/>
    <property type="match status" value="1"/>
</dbReference>
<keyword evidence="8" id="KW-0653">Protein transport</keyword>
<dbReference type="Gene3D" id="1.20.120.1380">
    <property type="entry name" value="Flagellar FlhF biosynthesis protein, N domain"/>
    <property type="match status" value="1"/>
</dbReference>
<keyword evidence="17" id="KW-0282">Flagellum</keyword>
<keyword evidence="11" id="KW-1006">Bacterial flagellum protein export</keyword>
<dbReference type="GO" id="GO:0006614">
    <property type="term" value="P:SRP-dependent cotranslational protein targeting to membrane"/>
    <property type="evidence" value="ECO:0007669"/>
    <property type="project" value="UniProtKB-UniRule"/>
</dbReference>
<dbReference type="EMBL" id="SACM01000006">
    <property type="protein sequence ID" value="RVT82507.1"/>
    <property type="molecule type" value="Genomic_DNA"/>
</dbReference>
<name>A0A437LAR7_9BURK</name>
<feature type="region of interest" description="Disordered" evidence="14">
    <location>
        <begin position="193"/>
        <end position="212"/>
    </location>
</feature>
<dbReference type="FunFam" id="3.40.50.300:FF:000695">
    <property type="entry name" value="Flagellar biosynthesis regulator FlhF"/>
    <property type="match status" value="1"/>
</dbReference>
<evidence type="ECO:0000313" key="18">
    <source>
        <dbReference type="Proteomes" id="UP000288587"/>
    </source>
</evidence>
<evidence type="ECO:0000256" key="13">
    <source>
        <dbReference type="NCBIfam" id="TIGR03499"/>
    </source>
</evidence>
<keyword evidence="9" id="KW-0342">GTP-binding</keyword>
<dbReference type="RefSeq" id="WP_127684315.1">
    <property type="nucleotide sequence ID" value="NZ_SACM01000006.1"/>
</dbReference>
<organism evidence="17 18">
    <name type="scientific">Inhella crocodyli</name>
    <dbReference type="NCBI Taxonomy" id="2499851"/>
    <lineage>
        <taxon>Bacteria</taxon>
        <taxon>Pseudomonadati</taxon>
        <taxon>Pseudomonadota</taxon>
        <taxon>Betaproteobacteria</taxon>
        <taxon>Burkholderiales</taxon>
        <taxon>Sphaerotilaceae</taxon>
        <taxon>Inhella</taxon>
    </lineage>
</organism>
<protein>
    <recommendedName>
        <fullName evidence="3 13">Flagellar biosynthesis protein FlhF</fullName>
    </recommendedName>
</protein>
<feature type="region of interest" description="Disordered" evidence="14">
    <location>
        <begin position="134"/>
        <end position="153"/>
    </location>
</feature>
<evidence type="ECO:0000256" key="4">
    <source>
        <dbReference type="ARBA" id="ARBA00022448"/>
    </source>
</evidence>
<dbReference type="SMART" id="SM00382">
    <property type="entry name" value="AAA"/>
    <property type="match status" value="1"/>
</dbReference>
<reference evidence="17 18" key="1">
    <citation type="submission" date="2019-01" db="EMBL/GenBank/DDBJ databases">
        <authorList>
            <person name="Chen W.-M."/>
        </authorList>
    </citation>
    <scope>NUCLEOTIDE SEQUENCE [LARGE SCALE GENOMIC DNA]</scope>
    <source>
        <strain evidence="17 18">CCP-18</strain>
    </source>
</reference>
<dbReference type="InterPro" id="IPR020006">
    <property type="entry name" value="FlhF"/>
</dbReference>
<dbReference type="GO" id="GO:0005886">
    <property type="term" value="C:plasma membrane"/>
    <property type="evidence" value="ECO:0007669"/>
    <property type="project" value="UniProtKB-SubCell"/>
</dbReference>
<evidence type="ECO:0000256" key="7">
    <source>
        <dbReference type="ARBA" id="ARBA00022795"/>
    </source>
</evidence>
<dbReference type="GO" id="GO:0003924">
    <property type="term" value="F:GTPase activity"/>
    <property type="evidence" value="ECO:0007669"/>
    <property type="project" value="UniProtKB-UniRule"/>
</dbReference>
<evidence type="ECO:0000256" key="2">
    <source>
        <dbReference type="ARBA" id="ARBA00008531"/>
    </source>
</evidence>
<evidence type="ECO:0000256" key="1">
    <source>
        <dbReference type="ARBA" id="ARBA00004413"/>
    </source>
</evidence>
<dbReference type="AlphaFoldDB" id="A0A437LAR7"/>
<dbReference type="PANTHER" id="PTHR43134">
    <property type="entry name" value="SIGNAL RECOGNITION PARTICLE RECEPTOR SUBUNIT ALPHA"/>
    <property type="match status" value="1"/>
</dbReference>
<dbReference type="GO" id="GO:0015031">
    <property type="term" value="P:protein transport"/>
    <property type="evidence" value="ECO:0007669"/>
    <property type="project" value="UniProtKB-KW"/>
</dbReference>